<evidence type="ECO:0000256" key="1">
    <source>
        <dbReference type="ARBA" id="ARBA00010926"/>
    </source>
</evidence>
<dbReference type="CDD" id="cd02859">
    <property type="entry name" value="E_set_AMPKbeta_like_N"/>
    <property type="match status" value="1"/>
</dbReference>
<dbReference type="GO" id="GO:0005737">
    <property type="term" value="C:cytoplasm"/>
    <property type="evidence" value="ECO:0007669"/>
    <property type="project" value="TreeGrafter"/>
</dbReference>
<organism evidence="6 7">
    <name type="scientific">Dibothriocephalus latus</name>
    <name type="common">Fish tapeworm</name>
    <name type="synonym">Diphyllobothrium latum</name>
    <dbReference type="NCBI Taxonomy" id="60516"/>
    <lineage>
        <taxon>Eukaryota</taxon>
        <taxon>Metazoa</taxon>
        <taxon>Spiralia</taxon>
        <taxon>Lophotrochozoa</taxon>
        <taxon>Platyhelminthes</taxon>
        <taxon>Cestoda</taxon>
        <taxon>Eucestoda</taxon>
        <taxon>Diphyllobothriidea</taxon>
        <taxon>Diphyllobothriidae</taxon>
        <taxon>Dibothriocephalus</taxon>
    </lineage>
</organism>
<dbReference type="Pfam" id="PF16561">
    <property type="entry name" value="AMPK1_CBM"/>
    <property type="match status" value="1"/>
</dbReference>
<dbReference type="PANTHER" id="PTHR10343">
    <property type="entry name" value="5'-AMP-ACTIVATED PROTEIN KINASE , BETA SUBUNIT"/>
    <property type="match status" value="1"/>
</dbReference>
<accession>A0A3P7PEN6</accession>
<dbReference type="InterPro" id="IPR032640">
    <property type="entry name" value="AMPK1_CBM"/>
</dbReference>
<evidence type="ECO:0000259" key="5">
    <source>
        <dbReference type="Pfam" id="PF16561"/>
    </source>
</evidence>
<dbReference type="GO" id="GO:0031588">
    <property type="term" value="C:nucleotide-activated protein kinase complex"/>
    <property type="evidence" value="ECO:0007669"/>
    <property type="project" value="TreeGrafter"/>
</dbReference>
<sequence>MQDPSEQPSLFVGSLGNQEPPFDNSDEPPPQPTLPTVFKWEGGGKDVYISGTFNGWKSKIPMNFYTIIDLPEGEHQYKFIVDGQWKLGKDQVCCVYLCYSLFYSRICGSCFHCYT</sequence>
<dbReference type="InterPro" id="IPR014756">
    <property type="entry name" value="Ig_E-set"/>
</dbReference>
<reference evidence="6 7" key="1">
    <citation type="submission" date="2018-11" db="EMBL/GenBank/DDBJ databases">
        <authorList>
            <consortium name="Pathogen Informatics"/>
        </authorList>
    </citation>
    <scope>NUCLEOTIDE SEQUENCE [LARGE SCALE GENOMIC DNA]</scope>
</reference>
<proteinExistence type="inferred from homology"/>
<dbReference type="GO" id="GO:0019901">
    <property type="term" value="F:protein kinase binding"/>
    <property type="evidence" value="ECO:0007669"/>
    <property type="project" value="TreeGrafter"/>
</dbReference>
<dbReference type="InterPro" id="IPR013783">
    <property type="entry name" value="Ig-like_fold"/>
</dbReference>
<dbReference type="Gene3D" id="2.60.40.10">
    <property type="entry name" value="Immunoglobulins"/>
    <property type="match status" value="1"/>
</dbReference>
<evidence type="ECO:0000256" key="2">
    <source>
        <dbReference type="ARBA" id="ARBA00025180"/>
    </source>
</evidence>
<dbReference type="EMBL" id="UYRU01065958">
    <property type="protein sequence ID" value="VDN16476.1"/>
    <property type="molecule type" value="Genomic_DNA"/>
</dbReference>
<comment type="function">
    <text evidence="2">Non-catalytic subunit of AMP-activated protein kinase (AMPK), an energy sensor protein kinase that plays a key role in regulating cellular energy metabolism. In response to reduction of intracellular ATP levels, AMPK activates energy-producing pathways and inhibits energy-consuming processes: inhibits protein, carbohydrate and lipid biosynthesis, as well as cell growth and proliferation. AMPK acts via direct phosphorylation of metabolic enzymes, and by longer-term effects via phosphorylation of transcription regulators. Also acts as a regulator of cellular polarity by remodeling the actin cytoskeleton; probably by indirectly activating myosin. Beta non-catalytic subunit acts as a scaffold on which the AMPK complex assembles, via its C-terminus that bridges alpha (PRKAA1 or PRKAA2) and gamma subunits (PRKAG1, PRKAG2 or PRKAG3).</text>
</comment>
<dbReference type="Proteomes" id="UP000281553">
    <property type="component" value="Unassembled WGS sequence"/>
</dbReference>
<name>A0A3P7PEN6_DIBLA</name>
<dbReference type="OrthoDB" id="531008at2759"/>
<evidence type="ECO:0000313" key="6">
    <source>
        <dbReference type="EMBL" id="VDN16476.1"/>
    </source>
</evidence>
<feature type="region of interest" description="Disordered" evidence="4">
    <location>
        <begin position="1"/>
        <end position="33"/>
    </location>
</feature>
<dbReference type="SUPFAM" id="SSF81296">
    <property type="entry name" value="E set domains"/>
    <property type="match status" value="1"/>
</dbReference>
<feature type="domain" description="AMP-activated protein kinase glycogen-binding" evidence="5">
    <location>
        <begin position="35"/>
        <end position="93"/>
    </location>
</feature>
<keyword evidence="7" id="KW-1185">Reference proteome</keyword>
<dbReference type="AlphaFoldDB" id="A0A3P7PEN6"/>
<evidence type="ECO:0000256" key="4">
    <source>
        <dbReference type="SAM" id="MobiDB-lite"/>
    </source>
</evidence>
<evidence type="ECO:0000313" key="7">
    <source>
        <dbReference type="Proteomes" id="UP000281553"/>
    </source>
</evidence>
<dbReference type="GO" id="GO:0005634">
    <property type="term" value="C:nucleus"/>
    <property type="evidence" value="ECO:0007669"/>
    <property type="project" value="TreeGrafter"/>
</dbReference>
<protein>
    <recommendedName>
        <fullName evidence="3">5'-AMP-activated protein kinase subunit beta-1</fullName>
    </recommendedName>
</protein>
<comment type="similarity">
    <text evidence="1">Belongs to the 5'-AMP-activated protein kinase beta subunit family.</text>
</comment>
<evidence type="ECO:0000256" key="3">
    <source>
        <dbReference type="ARBA" id="ARBA00040010"/>
    </source>
</evidence>
<gene>
    <name evidence="6" type="ORF">DILT_LOCUS12307</name>
</gene>
<dbReference type="InterPro" id="IPR050827">
    <property type="entry name" value="CRP1_MDG1_kinase"/>
</dbReference>
<dbReference type="GO" id="GO:0007165">
    <property type="term" value="P:signal transduction"/>
    <property type="evidence" value="ECO:0007669"/>
    <property type="project" value="TreeGrafter"/>
</dbReference>
<dbReference type="PANTHER" id="PTHR10343:SF84">
    <property type="entry name" value="5'-AMP-ACTIVATED PROTEIN KINASE SUBUNIT BETA-1"/>
    <property type="match status" value="1"/>
</dbReference>